<evidence type="ECO:0000256" key="1">
    <source>
        <dbReference type="ARBA" id="ARBA00004229"/>
    </source>
</evidence>
<evidence type="ECO:0000256" key="12">
    <source>
        <dbReference type="SAM" id="SignalP"/>
    </source>
</evidence>
<evidence type="ECO:0000313" key="14">
    <source>
        <dbReference type="EMBL" id="KAJ8605831.1"/>
    </source>
</evidence>
<gene>
    <name evidence="14" type="ORF">CTAYLR_000604</name>
</gene>
<dbReference type="Proteomes" id="UP001230188">
    <property type="component" value="Unassembled WGS sequence"/>
</dbReference>
<dbReference type="InterPro" id="IPR016040">
    <property type="entry name" value="NAD(P)-bd_dom"/>
</dbReference>
<feature type="signal peptide" evidence="12">
    <location>
        <begin position="1"/>
        <end position="17"/>
    </location>
</feature>
<name>A0AAD7UGU0_9STRA</name>
<evidence type="ECO:0000256" key="6">
    <source>
        <dbReference type="ARBA" id="ARBA00022946"/>
    </source>
</evidence>
<evidence type="ECO:0000256" key="8">
    <source>
        <dbReference type="ARBA" id="ARBA00023171"/>
    </source>
</evidence>
<dbReference type="GO" id="GO:0015995">
    <property type="term" value="P:chlorophyll biosynthetic process"/>
    <property type="evidence" value="ECO:0007669"/>
    <property type="project" value="UniProtKB-KW"/>
</dbReference>
<keyword evidence="12" id="KW-0732">Signal</keyword>
<dbReference type="InterPro" id="IPR044201">
    <property type="entry name" value="DVR-like"/>
</dbReference>
<evidence type="ECO:0000256" key="5">
    <source>
        <dbReference type="ARBA" id="ARBA00022857"/>
    </source>
</evidence>
<keyword evidence="6" id="KW-0809">Transit peptide</keyword>
<evidence type="ECO:0000256" key="11">
    <source>
        <dbReference type="ARBA" id="ARBA00049498"/>
    </source>
</evidence>
<dbReference type="GO" id="GO:0009507">
    <property type="term" value="C:chloroplast"/>
    <property type="evidence" value="ECO:0007669"/>
    <property type="project" value="UniProtKB-SubCell"/>
</dbReference>
<comment type="subcellular location">
    <subcellularLocation>
        <location evidence="1">Plastid</location>
        <location evidence="1">Chloroplast</location>
    </subcellularLocation>
</comment>
<proteinExistence type="predicted"/>
<dbReference type="AlphaFoldDB" id="A0AAD7UGU0"/>
<dbReference type="EMBL" id="JAQMWT010000309">
    <property type="protein sequence ID" value="KAJ8605831.1"/>
    <property type="molecule type" value="Genomic_DNA"/>
</dbReference>
<evidence type="ECO:0000256" key="2">
    <source>
        <dbReference type="ARBA" id="ARBA00005173"/>
    </source>
</evidence>
<dbReference type="EC" id="1.3.1.75" evidence="9"/>
<evidence type="ECO:0000256" key="10">
    <source>
        <dbReference type="ARBA" id="ARBA00024089"/>
    </source>
</evidence>
<dbReference type="CDD" id="cd05243">
    <property type="entry name" value="SDR_a5"/>
    <property type="match status" value="1"/>
</dbReference>
<evidence type="ECO:0000256" key="3">
    <source>
        <dbReference type="ARBA" id="ARBA00022528"/>
    </source>
</evidence>
<evidence type="ECO:0000259" key="13">
    <source>
        <dbReference type="Pfam" id="PF13460"/>
    </source>
</evidence>
<dbReference type="GO" id="GO:0033728">
    <property type="term" value="F:3,8-divinyl protochlorophyllide a 8-vinyl-reductase (NADPH) activity"/>
    <property type="evidence" value="ECO:0007669"/>
    <property type="project" value="UniProtKB-EC"/>
</dbReference>
<dbReference type="Pfam" id="PF13460">
    <property type="entry name" value="NAD_binding_10"/>
    <property type="match status" value="1"/>
</dbReference>
<feature type="domain" description="NAD(P)-binding" evidence="13">
    <location>
        <begin position="36"/>
        <end position="215"/>
    </location>
</feature>
<protein>
    <recommendedName>
        <fullName evidence="10">Divinyl chlorophyllide a 8-vinyl-reductase, chloroplastic</fullName>
        <ecNumber evidence="9">1.3.1.75</ecNumber>
    </recommendedName>
</protein>
<accession>A0AAD7UGU0</accession>
<keyword evidence="3" id="KW-0150">Chloroplast</keyword>
<evidence type="ECO:0000256" key="9">
    <source>
        <dbReference type="ARBA" id="ARBA00024059"/>
    </source>
</evidence>
<dbReference type="PANTHER" id="PTHR47378">
    <property type="entry name" value="DIVINYL CHLOROPHYLLIDE A 8-VINYL-REDUCTASE, CHLOROPLASTIC"/>
    <property type="match status" value="1"/>
</dbReference>
<keyword evidence="7" id="KW-0560">Oxidoreductase</keyword>
<comment type="catalytic activity">
    <reaction evidence="11">
        <text>protochlorophyllide a + NADP(+) = 3,8-divinyl protochlorophyllide a + NADPH + H(+)</text>
        <dbReference type="Rhea" id="RHEA:48884"/>
        <dbReference type="ChEBI" id="CHEBI:15378"/>
        <dbReference type="ChEBI" id="CHEBI:57783"/>
        <dbReference type="ChEBI" id="CHEBI:58349"/>
        <dbReference type="ChEBI" id="CHEBI:58632"/>
        <dbReference type="ChEBI" id="CHEBI:83350"/>
        <dbReference type="EC" id="1.3.1.75"/>
    </reaction>
</comment>
<evidence type="ECO:0000256" key="7">
    <source>
        <dbReference type="ARBA" id="ARBA00023002"/>
    </source>
</evidence>
<feature type="chain" id="PRO_5042116793" description="Divinyl chlorophyllide a 8-vinyl-reductase, chloroplastic" evidence="12">
    <location>
        <begin position="18"/>
        <end position="351"/>
    </location>
</feature>
<evidence type="ECO:0000313" key="15">
    <source>
        <dbReference type="Proteomes" id="UP001230188"/>
    </source>
</evidence>
<comment type="pathway">
    <text evidence="2">Porphyrin-containing compound metabolism; chlorophyll biosynthesis.</text>
</comment>
<organism evidence="14 15">
    <name type="scientific">Chrysophaeum taylorii</name>
    <dbReference type="NCBI Taxonomy" id="2483200"/>
    <lineage>
        <taxon>Eukaryota</taxon>
        <taxon>Sar</taxon>
        <taxon>Stramenopiles</taxon>
        <taxon>Ochrophyta</taxon>
        <taxon>Pelagophyceae</taxon>
        <taxon>Pelagomonadales</taxon>
        <taxon>Pelagomonadaceae</taxon>
        <taxon>Chrysophaeum</taxon>
    </lineage>
</organism>
<keyword evidence="5" id="KW-0521">NADP</keyword>
<dbReference type="PANTHER" id="PTHR47378:SF1">
    <property type="entry name" value="DIVINYL CHLOROPHYLLIDE A 8-VINYL-REDUCTASE, CHLOROPLASTIC"/>
    <property type="match status" value="1"/>
</dbReference>
<keyword evidence="8" id="KW-0149">Chlorophyll biosynthesis</keyword>
<comment type="caution">
    <text evidence="14">The sequence shown here is derived from an EMBL/GenBank/DDBJ whole genome shotgun (WGS) entry which is preliminary data.</text>
</comment>
<dbReference type="Gene3D" id="3.40.50.720">
    <property type="entry name" value="NAD(P)-binding Rossmann-like Domain"/>
    <property type="match status" value="1"/>
</dbReference>
<sequence>MWKILVFFFFPPPPALGLSSVQTRTTKAKPPVCVVGATGYIGRHVVQECVRRGYPTTAVVRKETESSFFQGAEIVVADPTKPLTLDYEAVICCLASRSGSKADSLLVDYEASTNCLRAAEARGAHFVLLSAFCVAKPQLQFQFAKLKTEQAIRDSTATWSIVRPTAFFKSVSGQVEIVRDGGPFVYFDLGGRSATCNPIAESDLAKALVDCVSDPSRKNQIWNVGGPGDGISMRDQGKLIAEAIAEVEGTPRKDPWLLGVPILVFDVILGALDALAKLYPSKFEDVAEFGRIGRYYAVEDMLTTDDAERYGTITLKDHYKNVAQYGQEYDPYTTLFGAKPKKPSSSSSSSS</sequence>
<dbReference type="InterPro" id="IPR036291">
    <property type="entry name" value="NAD(P)-bd_dom_sf"/>
</dbReference>
<keyword evidence="15" id="KW-1185">Reference proteome</keyword>
<evidence type="ECO:0000256" key="4">
    <source>
        <dbReference type="ARBA" id="ARBA00022640"/>
    </source>
</evidence>
<reference evidence="14" key="1">
    <citation type="submission" date="2023-01" db="EMBL/GenBank/DDBJ databases">
        <title>Metagenome sequencing of chrysophaentin producing Chrysophaeum taylorii.</title>
        <authorList>
            <person name="Davison J."/>
            <person name="Bewley C."/>
        </authorList>
    </citation>
    <scope>NUCLEOTIDE SEQUENCE</scope>
    <source>
        <strain evidence="14">NIES-1699</strain>
    </source>
</reference>
<dbReference type="SUPFAM" id="SSF51735">
    <property type="entry name" value="NAD(P)-binding Rossmann-fold domains"/>
    <property type="match status" value="1"/>
</dbReference>
<keyword evidence="4" id="KW-0934">Plastid</keyword>